<evidence type="ECO:0000313" key="2">
    <source>
        <dbReference type="EMBL" id="NML62323.1"/>
    </source>
</evidence>
<dbReference type="Proteomes" id="UP000583752">
    <property type="component" value="Unassembled WGS sequence"/>
</dbReference>
<organism evidence="2 3">
    <name type="scientific">Massilia polaris</name>
    <dbReference type="NCBI Taxonomy" id="2728846"/>
    <lineage>
        <taxon>Bacteria</taxon>
        <taxon>Pseudomonadati</taxon>
        <taxon>Pseudomonadota</taxon>
        <taxon>Betaproteobacteria</taxon>
        <taxon>Burkholderiales</taxon>
        <taxon>Oxalobacteraceae</taxon>
        <taxon>Telluria group</taxon>
        <taxon>Massilia</taxon>
    </lineage>
</organism>
<comment type="caution">
    <text evidence="2">The sequence shown here is derived from an EMBL/GenBank/DDBJ whole genome shotgun (WGS) entry which is preliminary data.</text>
</comment>
<accession>A0A848HSR7</accession>
<sequence length="266" mass="28436">MNKRLIGAVAAALLLSACATTPPKMLGAPPGNGYAMARAAGVDVTNHMTRHLDANKDILYTQASGGGGVGMGLLLGPLGVMANMKMIETRTVADVATLNNKISIAPRALFSDAMRKNGQVLSDTPQANRATPYLYIAKAEGDKLQVLSALIVESNGTPQWAGTYQYQLPMTYTVAELASLDAAGMRALNDAAANGFDQLLNRLAAEKQVRADQEQKIHFRSRLLQPMVDIEMHGQLVADEGDVVWVRNPASVVGLRKAHVTYKIVP</sequence>
<dbReference type="RefSeq" id="WP_169467202.1">
    <property type="nucleotide sequence ID" value="NZ_JABBGG010000008.1"/>
</dbReference>
<dbReference type="AlphaFoldDB" id="A0A848HSR7"/>
<dbReference type="PROSITE" id="PS51257">
    <property type="entry name" value="PROKAR_LIPOPROTEIN"/>
    <property type="match status" value="1"/>
</dbReference>
<dbReference type="EMBL" id="JABBGG010000008">
    <property type="protein sequence ID" value="NML62323.1"/>
    <property type="molecule type" value="Genomic_DNA"/>
</dbReference>
<keyword evidence="3" id="KW-1185">Reference proteome</keyword>
<reference evidence="2 3" key="1">
    <citation type="submission" date="2020-04" db="EMBL/GenBank/DDBJ databases">
        <title>Massilia sp. RP-1-19 isolated from soil.</title>
        <authorList>
            <person name="Dahal R.H."/>
        </authorList>
    </citation>
    <scope>NUCLEOTIDE SEQUENCE [LARGE SCALE GENOMIC DNA]</scope>
    <source>
        <strain evidence="2 3">RP-1-19</strain>
    </source>
</reference>
<feature type="chain" id="PRO_5032453476" description="Lipoprotein" evidence="1">
    <location>
        <begin position="20"/>
        <end position="266"/>
    </location>
</feature>
<feature type="signal peptide" evidence="1">
    <location>
        <begin position="1"/>
        <end position="19"/>
    </location>
</feature>
<evidence type="ECO:0000313" key="3">
    <source>
        <dbReference type="Proteomes" id="UP000583752"/>
    </source>
</evidence>
<protein>
    <recommendedName>
        <fullName evidence="4">Lipoprotein</fullName>
    </recommendedName>
</protein>
<evidence type="ECO:0008006" key="4">
    <source>
        <dbReference type="Google" id="ProtNLM"/>
    </source>
</evidence>
<evidence type="ECO:0000256" key="1">
    <source>
        <dbReference type="SAM" id="SignalP"/>
    </source>
</evidence>
<name>A0A848HSR7_9BURK</name>
<proteinExistence type="predicted"/>
<keyword evidence="1" id="KW-0732">Signal</keyword>
<gene>
    <name evidence="2" type="ORF">HHL21_14805</name>
</gene>